<feature type="region of interest" description="Disordered" evidence="9">
    <location>
        <begin position="1"/>
        <end position="43"/>
    </location>
</feature>
<evidence type="ECO:0000256" key="3">
    <source>
        <dbReference type="ARBA" id="ARBA00022833"/>
    </source>
</evidence>
<keyword evidence="2 8" id="KW-0863">Zinc-finger</keyword>
<dbReference type="GO" id="GO:0008270">
    <property type="term" value="F:zinc ion binding"/>
    <property type="evidence" value="ECO:0007669"/>
    <property type="project" value="UniProtKB-KW"/>
</dbReference>
<keyword evidence="1" id="KW-0479">Metal-binding</keyword>
<evidence type="ECO:0000256" key="9">
    <source>
        <dbReference type="SAM" id="MobiDB-lite"/>
    </source>
</evidence>
<evidence type="ECO:0000313" key="11">
    <source>
        <dbReference type="EMBL" id="KAE9596882.1"/>
    </source>
</evidence>
<proteinExistence type="predicted"/>
<feature type="compositionally biased region" description="Polar residues" evidence="9">
    <location>
        <begin position="333"/>
        <end position="344"/>
    </location>
</feature>
<evidence type="ECO:0000256" key="1">
    <source>
        <dbReference type="ARBA" id="ARBA00022723"/>
    </source>
</evidence>
<protein>
    <submittedName>
        <fullName evidence="11">Putative transcription factor C2C2-Dof family</fullName>
    </submittedName>
</protein>
<feature type="region of interest" description="Disordered" evidence="9">
    <location>
        <begin position="326"/>
        <end position="353"/>
    </location>
</feature>
<accession>A0A6A4P5C3</accession>
<feature type="compositionally biased region" description="Low complexity" evidence="9">
    <location>
        <begin position="185"/>
        <end position="196"/>
    </location>
</feature>
<dbReference type="InterPro" id="IPR045174">
    <property type="entry name" value="Dof"/>
</dbReference>
<dbReference type="PROSITE" id="PS01361">
    <property type="entry name" value="ZF_DOF_1"/>
    <property type="match status" value="1"/>
</dbReference>
<reference evidence="12" key="1">
    <citation type="journal article" date="2020" name="Nat. Commun.">
        <title>Genome sequence of the cluster root forming white lupin.</title>
        <authorList>
            <person name="Hufnagel B."/>
            <person name="Marques A."/>
            <person name="Soriano A."/>
            <person name="Marques L."/>
            <person name="Divol F."/>
            <person name="Doumas P."/>
            <person name="Sallet E."/>
            <person name="Mancinotti D."/>
            <person name="Carrere S."/>
            <person name="Marande W."/>
            <person name="Arribat S."/>
            <person name="Keller J."/>
            <person name="Huneau C."/>
            <person name="Blein T."/>
            <person name="Aime D."/>
            <person name="Laguerre M."/>
            <person name="Taylor J."/>
            <person name="Schubert V."/>
            <person name="Nelson M."/>
            <person name="Geu-Flores F."/>
            <person name="Crespi M."/>
            <person name="Gallardo-Guerrero K."/>
            <person name="Delaux P.-M."/>
            <person name="Salse J."/>
            <person name="Berges H."/>
            <person name="Guyot R."/>
            <person name="Gouzy J."/>
            <person name="Peret B."/>
        </authorList>
    </citation>
    <scope>NUCLEOTIDE SEQUENCE [LARGE SCALE GENOMIC DNA]</scope>
    <source>
        <strain evidence="12">cv. Amiga</strain>
    </source>
</reference>
<feature type="compositionally biased region" description="Basic and acidic residues" evidence="9">
    <location>
        <begin position="1"/>
        <end position="12"/>
    </location>
</feature>
<feature type="compositionally biased region" description="Polar residues" evidence="9">
    <location>
        <begin position="13"/>
        <end position="24"/>
    </location>
</feature>
<evidence type="ECO:0000256" key="4">
    <source>
        <dbReference type="ARBA" id="ARBA00023015"/>
    </source>
</evidence>
<name>A0A6A4P5C3_LUPAL</name>
<dbReference type="AlphaFoldDB" id="A0A6A4P5C3"/>
<gene>
    <name evidence="11" type="ORF">Lalb_Chr16g0380741</name>
</gene>
<comment type="subcellular location">
    <subcellularLocation>
        <location evidence="8">Nucleus</location>
    </subcellularLocation>
</comment>
<keyword evidence="12" id="KW-1185">Reference proteome</keyword>
<evidence type="ECO:0000256" key="8">
    <source>
        <dbReference type="PROSITE-ProRule" id="PRU00071"/>
    </source>
</evidence>
<keyword evidence="6" id="KW-0804">Transcription</keyword>
<dbReference type="Proteomes" id="UP000447434">
    <property type="component" value="Chromosome 16"/>
</dbReference>
<feature type="region of interest" description="Disordered" evidence="9">
    <location>
        <begin position="177"/>
        <end position="196"/>
    </location>
</feature>
<feature type="domain" description="Dof-type" evidence="10">
    <location>
        <begin position="41"/>
        <end position="95"/>
    </location>
</feature>
<dbReference type="PROSITE" id="PS50884">
    <property type="entry name" value="ZF_DOF_2"/>
    <property type="match status" value="1"/>
</dbReference>
<dbReference type="GO" id="GO:0005634">
    <property type="term" value="C:nucleus"/>
    <property type="evidence" value="ECO:0007669"/>
    <property type="project" value="UniProtKB-SubCell"/>
</dbReference>
<keyword evidence="7 8" id="KW-0539">Nucleus</keyword>
<evidence type="ECO:0000256" key="6">
    <source>
        <dbReference type="ARBA" id="ARBA00023163"/>
    </source>
</evidence>
<organism evidence="11 12">
    <name type="scientific">Lupinus albus</name>
    <name type="common">White lupine</name>
    <name type="synonym">Lupinus termis</name>
    <dbReference type="NCBI Taxonomy" id="3870"/>
    <lineage>
        <taxon>Eukaryota</taxon>
        <taxon>Viridiplantae</taxon>
        <taxon>Streptophyta</taxon>
        <taxon>Embryophyta</taxon>
        <taxon>Tracheophyta</taxon>
        <taxon>Spermatophyta</taxon>
        <taxon>Magnoliopsida</taxon>
        <taxon>eudicotyledons</taxon>
        <taxon>Gunneridae</taxon>
        <taxon>Pentapetalae</taxon>
        <taxon>rosids</taxon>
        <taxon>fabids</taxon>
        <taxon>Fabales</taxon>
        <taxon>Fabaceae</taxon>
        <taxon>Papilionoideae</taxon>
        <taxon>50 kb inversion clade</taxon>
        <taxon>genistoids sensu lato</taxon>
        <taxon>core genistoids</taxon>
        <taxon>Genisteae</taxon>
        <taxon>Lupinus</taxon>
    </lineage>
</organism>
<keyword evidence="5 8" id="KW-0238">DNA-binding</keyword>
<dbReference type="GO" id="GO:0003700">
    <property type="term" value="F:DNA-binding transcription factor activity"/>
    <property type="evidence" value="ECO:0007669"/>
    <property type="project" value="InterPro"/>
</dbReference>
<evidence type="ECO:0000256" key="7">
    <source>
        <dbReference type="ARBA" id="ARBA00023242"/>
    </source>
</evidence>
<dbReference type="PANTHER" id="PTHR31089:SF22">
    <property type="entry name" value="CYCLIC DOF FACTOR 4"/>
    <property type="match status" value="1"/>
</dbReference>
<dbReference type="OrthoDB" id="10364599at2759"/>
<sequence>MEHIDGEKDMDKQQPQNQRSNDMQQGYGRQWVQPQKPQASQRCPRCDSLDTRFCYYNNYKSTQPRYFCRNCKRYWTLGGTLRNIPIACNISKEKRTKNPSTYRLHQSTLPPSLHEVVVQTQHQHPQEAALKTQLANIKTMEKARNSSHMMAPPMSHFYQGGHENLSSIGTIHSMRPSQPHTLDQSSGVGVSVDGSSSNSLAYQGGNEYLPSMEPIHAIRPSQPHTFDHSPGIGVGVVGSSSKLGHACDFTSNFLTSQHAFRPTQSYQMGNKENDVISLDTPQGLFVSSSIANNNINDASHNDCPQNFINISTHDAFFSSTINNSTTSISGNNERNNPYTPNQWYDFSGYDTLP</sequence>
<dbReference type="EMBL" id="WOCE01000016">
    <property type="protein sequence ID" value="KAE9596882.1"/>
    <property type="molecule type" value="Genomic_DNA"/>
</dbReference>
<evidence type="ECO:0000256" key="5">
    <source>
        <dbReference type="ARBA" id="ARBA00023125"/>
    </source>
</evidence>
<dbReference type="GO" id="GO:0003677">
    <property type="term" value="F:DNA binding"/>
    <property type="evidence" value="ECO:0007669"/>
    <property type="project" value="UniProtKB-UniRule"/>
</dbReference>
<evidence type="ECO:0000256" key="2">
    <source>
        <dbReference type="ARBA" id="ARBA00022771"/>
    </source>
</evidence>
<dbReference type="PANTHER" id="PTHR31089">
    <property type="entry name" value="CYCLIC DOF FACTOR 2"/>
    <property type="match status" value="1"/>
</dbReference>
<feature type="compositionally biased region" description="Polar residues" evidence="9">
    <location>
        <begin position="32"/>
        <end position="41"/>
    </location>
</feature>
<comment type="caution">
    <text evidence="11">The sequence shown here is derived from an EMBL/GenBank/DDBJ whole genome shotgun (WGS) entry which is preliminary data.</text>
</comment>
<dbReference type="InterPro" id="IPR003851">
    <property type="entry name" value="Znf_Dof"/>
</dbReference>
<evidence type="ECO:0000313" key="12">
    <source>
        <dbReference type="Proteomes" id="UP000447434"/>
    </source>
</evidence>
<evidence type="ECO:0000259" key="10">
    <source>
        <dbReference type="PROSITE" id="PS50884"/>
    </source>
</evidence>
<dbReference type="Pfam" id="PF02701">
    <property type="entry name" value="Zn_ribbon_Dof"/>
    <property type="match status" value="1"/>
</dbReference>
<keyword evidence="4" id="KW-0805">Transcription regulation</keyword>
<keyword evidence="3" id="KW-0862">Zinc</keyword>